<evidence type="ECO:0008006" key="6">
    <source>
        <dbReference type="Google" id="ProtNLM"/>
    </source>
</evidence>
<feature type="transmembrane region" description="Helical" evidence="1">
    <location>
        <begin position="98"/>
        <end position="116"/>
    </location>
</feature>
<dbReference type="Pfam" id="PF16344">
    <property type="entry name" value="FecR_C"/>
    <property type="match status" value="1"/>
</dbReference>
<protein>
    <recommendedName>
        <fullName evidence="6">Anti-sigma factor</fullName>
    </recommendedName>
</protein>
<gene>
    <name evidence="4" type="ORF">CCY01nite_03920</name>
</gene>
<proteinExistence type="predicted"/>
<dbReference type="Gene3D" id="3.55.50.30">
    <property type="match status" value="1"/>
</dbReference>
<keyword evidence="1" id="KW-0472">Membrane</keyword>
<dbReference type="RefSeq" id="WP_146857624.1">
    <property type="nucleotide sequence ID" value="NZ_BKAU01000001.1"/>
</dbReference>
<dbReference type="InterPro" id="IPR032508">
    <property type="entry name" value="FecR_C"/>
</dbReference>
<feature type="domain" description="FecR protein" evidence="2">
    <location>
        <begin position="126"/>
        <end position="220"/>
    </location>
</feature>
<evidence type="ECO:0000313" key="5">
    <source>
        <dbReference type="Proteomes" id="UP000321436"/>
    </source>
</evidence>
<dbReference type="PANTHER" id="PTHR30273">
    <property type="entry name" value="PERIPLASMIC SIGNAL SENSOR AND SIGMA FACTOR ACTIVATOR FECR-RELATED"/>
    <property type="match status" value="1"/>
</dbReference>
<dbReference type="InterPro" id="IPR006860">
    <property type="entry name" value="FecR"/>
</dbReference>
<organism evidence="4 5">
    <name type="scientific">Chitinophaga cymbidii</name>
    <dbReference type="NCBI Taxonomy" id="1096750"/>
    <lineage>
        <taxon>Bacteria</taxon>
        <taxon>Pseudomonadati</taxon>
        <taxon>Bacteroidota</taxon>
        <taxon>Chitinophagia</taxon>
        <taxon>Chitinophagales</taxon>
        <taxon>Chitinophagaceae</taxon>
        <taxon>Chitinophaga</taxon>
    </lineage>
</organism>
<reference evidence="4 5" key="1">
    <citation type="submission" date="2019-07" db="EMBL/GenBank/DDBJ databases">
        <title>Whole genome shotgun sequence of Chitinophaga cymbidii NBRC 109752.</title>
        <authorList>
            <person name="Hosoyama A."/>
            <person name="Uohara A."/>
            <person name="Ohji S."/>
            <person name="Ichikawa N."/>
        </authorList>
    </citation>
    <scope>NUCLEOTIDE SEQUENCE [LARGE SCALE GENOMIC DNA]</scope>
    <source>
        <strain evidence="4 5">NBRC 109752</strain>
    </source>
</reference>
<keyword evidence="5" id="KW-1185">Reference proteome</keyword>
<accession>A0A512REL2</accession>
<dbReference type="OrthoDB" id="658607at2"/>
<dbReference type="EMBL" id="BKAU01000001">
    <property type="protein sequence ID" value="GEP94132.1"/>
    <property type="molecule type" value="Genomic_DNA"/>
</dbReference>
<dbReference type="PIRSF" id="PIRSF018266">
    <property type="entry name" value="FecR"/>
    <property type="match status" value="1"/>
</dbReference>
<evidence type="ECO:0000313" key="4">
    <source>
        <dbReference type="EMBL" id="GEP94132.1"/>
    </source>
</evidence>
<feature type="domain" description="Protein FecR C-terminal" evidence="3">
    <location>
        <begin position="265"/>
        <end position="331"/>
    </location>
</feature>
<comment type="caution">
    <text evidence="4">The sequence shown here is derived from an EMBL/GenBank/DDBJ whole genome shotgun (WGS) entry which is preliminary data.</text>
</comment>
<dbReference type="GO" id="GO:0016989">
    <property type="term" value="F:sigma factor antagonist activity"/>
    <property type="evidence" value="ECO:0007669"/>
    <property type="project" value="TreeGrafter"/>
</dbReference>
<keyword evidence="1" id="KW-0812">Transmembrane</keyword>
<keyword evidence="1" id="KW-1133">Transmembrane helix</keyword>
<name>A0A512REL2_9BACT</name>
<dbReference type="AlphaFoldDB" id="A0A512REL2"/>
<dbReference type="Proteomes" id="UP000321436">
    <property type="component" value="Unassembled WGS sequence"/>
</dbReference>
<dbReference type="PANTHER" id="PTHR30273:SF2">
    <property type="entry name" value="PROTEIN FECR"/>
    <property type="match status" value="1"/>
</dbReference>
<dbReference type="Pfam" id="PF04773">
    <property type="entry name" value="FecR"/>
    <property type="match status" value="1"/>
</dbReference>
<sequence>MQQPVTIEYLVSDETFIAFCLGTDPDAIAYWTQKEQQHPQHYAVYREARELVMALHAYSQAKEIEEEASKLKALLHGPDEAVMAADAIPDDRRIQWRVPVAAAIVLLAGIYCFLLLRRPAVTLIMVQTSAGETKQISLPDGSSIWLNAESRLQYPKPFGQKREVALLEGEAYFDVMHDAERPFLVTTPSGMRVLDIGTAFNVKSYTALEEESVGVVTGEVLLSHPGHPGKSRLKAGEGGIVDKRSGTLRLAHYSGEAAGWMNGNIVLNDVSFRELQLVLRNTFKIQLLFSDTAMADCRITTSFRRNEKITDILRTLKIVYGISYTTRGDTIRLKGTPCT</sequence>
<evidence type="ECO:0000259" key="2">
    <source>
        <dbReference type="Pfam" id="PF04773"/>
    </source>
</evidence>
<evidence type="ECO:0000259" key="3">
    <source>
        <dbReference type="Pfam" id="PF16344"/>
    </source>
</evidence>
<dbReference type="Gene3D" id="2.60.120.1440">
    <property type="match status" value="1"/>
</dbReference>
<evidence type="ECO:0000256" key="1">
    <source>
        <dbReference type="SAM" id="Phobius"/>
    </source>
</evidence>
<dbReference type="InterPro" id="IPR012373">
    <property type="entry name" value="Ferrdict_sens_TM"/>
</dbReference>